<protein>
    <submittedName>
        <fullName evidence="2">Uncharacterized protein</fullName>
    </submittedName>
</protein>
<organism evidence="2 3">
    <name type="scientific">Plasmopara halstedii</name>
    <name type="common">Downy mildew of sunflower</name>
    <dbReference type="NCBI Taxonomy" id="4781"/>
    <lineage>
        <taxon>Eukaryota</taxon>
        <taxon>Sar</taxon>
        <taxon>Stramenopiles</taxon>
        <taxon>Oomycota</taxon>
        <taxon>Peronosporomycetes</taxon>
        <taxon>Peronosporales</taxon>
        <taxon>Peronosporaceae</taxon>
        <taxon>Plasmopara</taxon>
    </lineage>
</organism>
<dbReference type="STRING" id="4781.A0A0P1AIC1"/>
<proteinExistence type="predicted"/>
<keyword evidence="3" id="KW-1185">Reference proteome</keyword>
<feature type="coiled-coil region" evidence="1">
    <location>
        <begin position="109"/>
        <end position="192"/>
    </location>
</feature>
<dbReference type="OrthoDB" id="75701at2759"/>
<evidence type="ECO:0000313" key="3">
    <source>
        <dbReference type="Proteomes" id="UP000054928"/>
    </source>
</evidence>
<evidence type="ECO:0000313" key="2">
    <source>
        <dbReference type="EMBL" id="CEG40640.1"/>
    </source>
</evidence>
<dbReference type="EMBL" id="CCYD01000523">
    <property type="protein sequence ID" value="CEG40640.1"/>
    <property type="molecule type" value="Genomic_DNA"/>
</dbReference>
<dbReference type="Proteomes" id="UP000054928">
    <property type="component" value="Unassembled WGS sequence"/>
</dbReference>
<dbReference type="PANTHER" id="PTHR37473:SF1">
    <property type="entry name" value="EF-HAND DOMAIN-CONTAINING PROTEIN"/>
    <property type="match status" value="1"/>
</dbReference>
<dbReference type="PANTHER" id="PTHR37473">
    <property type="entry name" value="EF-HAND DOMAIN-CONTAINING PROTEIN"/>
    <property type="match status" value="1"/>
</dbReference>
<keyword evidence="1" id="KW-0175">Coiled coil</keyword>
<dbReference type="RefSeq" id="XP_024577009.1">
    <property type="nucleotide sequence ID" value="XM_024726320.1"/>
</dbReference>
<sequence>MTANVHSIRSTELSETPHFDAFFAPYDKGNSTIGTEHVGTMLLDMGFIASPKVLECALDDMDPHVTGEIAKYAFLGWIDEHADEIDDTFRQSPRHQRQDDGFLEAHSAMLDAKKQRKQAEIDAQLLANRLAHLRAEDARAQKRIEDAIRRAGEIEAMKKRNDAKHRVKQAANDQLQRDIESQRQCNQALQSLSRERRNKIIAKYASQRAQVVKETRAEKKIYLNHMERQREMDRSWLVERSQEIRNKEKQAIRQRHIVQRGYEKELVKKAHDNLKEENKRRLVSEKRIERLESEEAELIVQLRLTQEFQRAAFEELEFVAHET</sequence>
<accession>A0A0P1AIC1</accession>
<dbReference type="GeneID" id="36405881"/>
<evidence type="ECO:0000256" key="1">
    <source>
        <dbReference type="SAM" id="Coils"/>
    </source>
</evidence>
<reference evidence="3" key="1">
    <citation type="submission" date="2014-09" db="EMBL/GenBank/DDBJ databases">
        <authorList>
            <person name="Sharma Rahul"/>
            <person name="Thines Marco"/>
        </authorList>
    </citation>
    <scope>NUCLEOTIDE SEQUENCE [LARGE SCALE GENOMIC DNA]</scope>
</reference>
<name>A0A0P1AIC1_PLAHL</name>
<dbReference type="AlphaFoldDB" id="A0A0P1AIC1"/>
<dbReference type="OMA" id="EMDRSWL"/>